<dbReference type="InterPro" id="IPR014790">
    <property type="entry name" value="MutL_C"/>
</dbReference>
<feature type="compositionally biased region" description="Polar residues" evidence="2">
    <location>
        <begin position="445"/>
        <end position="463"/>
    </location>
</feature>
<dbReference type="Pfam" id="PF08676">
    <property type="entry name" value="MutL_C"/>
    <property type="match status" value="1"/>
</dbReference>
<evidence type="ECO:0000259" key="3">
    <source>
        <dbReference type="SMART" id="SM00853"/>
    </source>
</evidence>
<reference evidence="4" key="1">
    <citation type="submission" date="2021-01" db="EMBL/GenBank/DDBJ databases">
        <title>Deciphering the adaptive evolutionary patterns associated with biogeogrpahic diversity in the finger millet blast pathogen Magnaporthe oryzae in Eastern Africa.</title>
        <authorList>
            <person name="Onyema G."/>
            <person name="Shittu T.A."/>
            <person name="Dodsworth S."/>
            <person name="Devilliers S."/>
            <person name="Muthumeenakshi S."/>
            <person name="Sreenivasaprasad S."/>
        </authorList>
    </citation>
    <scope>NUCLEOTIDE SEQUENCE</scope>
    <source>
        <strain evidence="4">D15/s37</strain>
    </source>
</reference>
<dbReference type="InterPro" id="IPR042121">
    <property type="entry name" value="MutL_C_regsub"/>
</dbReference>
<comment type="caution">
    <text evidence="4">The sequence shown here is derived from an EMBL/GenBank/DDBJ whole genome shotgun (WGS) entry which is preliminary data.</text>
</comment>
<evidence type="ECO:0000313" key="5">
    <source>
        <dbReference type="Proteomes" id="UP001059893"/>
    </source>
</evidence>
<name>A0ABQ8P116_PYRGI</name>
<dbReference type="InterPro" id="IPR037198">
    <property type="entry name" value="MutL_C_sf"/>
</dbReference>
<dbReference type="Gene3D" id="3.30.565.10">
    <property type="entry name" value="Histidine kinase-like ATPase, C-terminal domain"/>
    <property type="match status" value="1"/>
</dbReference>
<protein>
    <recommendedName>
        <fullName evidence="3">MutL C-terminal dimerisation domain-containing protein</fullName>
    </recommendedName>
</protein>
<dbReference type="InterPro" id="IPR042120">
    <property type="entry name" value="MutL_C_dimsub"/>
</dbReference>
<dbReference type="PANTHER" id="PTHR10073">
    <property type="entry name" value="DNA MISMATCH REPAIR PROTEIN MLH, PMS, MUTL"/>
    <property type="match status" value="1"/>
</dbReference>
<sequence length="947" mass="103722">MSIKPLPPEVAAQVKSSSVITSLNGVALGLLRNSLDANATKVNISVDYRLGNCIVEDNGIGVPETEFRDTGGLGKLHFTSKFPPQDNLYGRNGAFLFSVASLSLLSVTSHHQRQNSHATLVIHNSELVSRHIPALPEQRILVFPHGTRVAVRDLFGSMPVRVKQRALEAARTGSVRDWGQLVRMVVSLLLGFTGIAAVTLRDMQSTRVLTLRSDSSSLISRTSRILSRAALWDNPDVAEWVPLSASSAGITIDGCVSLAPAPSKKMQFITLDMEPISDDLKSNVLFDEINKVFANSRFGFIEDLHFDTSISAVKSEGAISNERNRAKKGIDRWPVFYLRISLQGCIPNAALASKDAVLDGGHDALPKILDLLKAMFYAFLKKHSFRPHKVDISGRTSRISPVKRPCLTEHSHGHTTLSSSNNHPATTQVGVSEKTNTYRIPLSRNVISGSNPQTSGSTGSLAYSPTSAMPKYVVTTRPPKDSNMHSATFQGPVVGTEDIAVDDKKFGSGSPNMPLNKHGASLEIAPSEAQSQTSKSGGQLPEGYFRWENPATKVTSLVDSKTGFIMRSANERPSINRTRNTPAMGNQEAKQKEASPWLKNLLALWENPVFETTEAAIPRLADTNAGFGDATSKQSGCSLSLGRQGDRESLALEGRFSKSSLQHCEVVSQVDQKFILAKLPIFRNSVCPAGQTVFAHNEKLKEAIPSLALVIIDQHAADERCRVEALMAGYFEINDSNGNTTPSPVAEMLSVPVVIDLTRQECDLLERYISHFRRWGIWYEMISITQPAMATTEGGRRGANQEQNRLKRVCVTRLPPSILERCRSEPSLLVELLRKEVWRLEEDETISRAALSIAGRASLRESSDEAEHSWVPWFHGCPPGILELIISRACRSAIMFGDSLSVEDCRALLDRLGKCAFPFQCAHGRPSMVPLLELGDHLPGCDSSEIW</sequence>
<dbReference type="SMART" id="SM00853">
    <property type="entry name" value="MutL_C"/>
    <property type="match status" value="1"/>
</dbReference>
<dbReference type="EMBL" id="JABSND010000001">
    <property type="protein sequence ID" value="KAI6305014.1"/>
    <property type="molecule type" value="Genomic_DNA"/>
</dbReference>
<evidence type="ECO:0000256" key="1">
    <source>
        <dbReference type="ARBA" id="ARBA00006082"/>
    </source>
</evidence>
<keyword evidence="5" id="KW-1185">Reference proteome</keyword>
<comment type="similarity">
    <text evidence="1">Belongs to the DNA mismatch repair MutL/HexB family.</text>
</comment>
<dbReference type="InterPro" id="IPR038973">
    <property type="entry name" value="MutL/Mlh/Pms-like"/>
</dbReference>
<dbReference type="Proteomes" id="UP001059893">
    <property type="component" value="Unassembled WGS sequence"/>
</dbReference>
<dbReference type="Gene3D" id="3.30.1540.20">
    <property type="entry name" value="MutL, C-terminal domain, dimerisation subdomain"/>
    <property type="match status" value="1"/>
</dbReference>
<feature type="region of interest" description="Disordered" evidence="2">
    <location>
        <begin position="444"/>
        <end position="463"/>
    </location>
</feature>
<evidence type="ECO:0000256" key="2">
    <source>
        <dbReference type="SAM" id="MobiDB-lite"/>
    </source>
</evidence>
<proteinExistence type="inferred from homology"/>
<feature type="domain" description="MutL C-terminal dimerisation" evidence="3">
    <location>
        <begin position="666"/>
        <end position="900"/>
    </location>
</feature>
<dbReference type="Pfam" id="PF13589">
    <property type="entry name" value="HATPase_c_3"/>
    <property type="match status" value="1"/>
</dbReference>
<evidence type="ECO:0000313" key="4">
    <source>
        <dbReference type="EMBL" id="KAI6305014.1"/>
    </source>
</evidence>
<dbReference type="SUPFAM" id="SSF55874">
    <property type="entry name" value="ATPase domain of HSP90 chaperone/DNA topoisomerase II/histidine kinase"/>
    <property type="match status" value="1"/>
</dbReference>
<dbReference type="Gene3D" id="3.30.1370.100">
    <property type="entry name" value="MutL, C-terminal domain, regulatory subdomain"/>
    <property type="match status" value="1"/>
</dbReference>
<accession>A0ABQ8P116</accession>
<organism evidence="4 5">
    <name type="scientific">Pyricularia grisea</name>
    <name type="common">Crabgrass-specific blast fungus</name>
    <name type="synonym">Magnaporthe grisea</name>
    <dbReference type="NCBI Taxonomy" id="148305"/>
    <lineage>
        <taxon>Eukaryota</taxon>
        <taxon>Fungi</taxon>
        <taxon>Dikarya</taxon>
        <taxon>Ascomycota</taxon>
        <taxon>Pezizomycotina</taxon>
        <taxon>Sordariomycetes</taxon>
        <taxon>Sordariomycetidae</taxon>
        <taxon>Magnaporthales</taxon>
        <taxon>Pyriculariaceae</taxon>
        <taxon>Pyricularia</taxon>
    </lineage>
</organism>
<dbReference type="InterPro" id="IPR036890">
    <property type="entry name" value="HATPase_C_sf"/>
</dbReference>
<dbReference type="SUPFAM" id="SSF118116">
    <property type="entry name" value="DNA mismatch repair protein MutL"/>
    <property type="match status" value="2"/>
</dbReference>
<dbReference type="PANTHER" id="PTHR10073:SF47">
    <property type="entry name" value="DNA MISMATCH REPAIR PROTEIN MLH3"/>
    <property type="match status" value="1"/>
</dbReference>
<gene>
    <name evidence="4" type="ORF">MCOR33_000134</name>
</gene>